<evidence type="ECO:0000256" key="2">
    <source>
        <dbReference type="ARBA" id="ARBA00022741"/>
    </source>
</evidence>
<evidence type="ECO:0000256" key="8">
    <source>
        <dbReference type="RuleBase" id="RU363039"/>
    </source>
</evidence>
<dbReference type="InterPro" id="IPR033911">
    <property type="entry name" value="MetRS_core"/>
</dbReference>
<comment type="caution">
    <text evidence="10">The sequence shown here is derived from an EMBL/GenBank/DDBJ whole genome shotgun (WGS) entry which is preliminary data.</text>
</comment>
<keyword evidence="11" id="KW-1185">Reference proteome</keyword>
<evidence type="ECO:0000256" key="5">
    <source>
        <dbReference type="ARBA" id="ARBA00023146"/>
    </source>
</evidence>
<sequence length="531" mass="58321">MSASTLTWITATPPTPNGELHVGHMAGPYLAADVLRRFTLAERERVLMTSGLDDHQSYVAVRGELDGHTGEEVADINGERITRGWELAGADFDRLIAPRRDPGYAEFVQAFFQKLYDTGVLVPRTRPLPYCVSCDRWLYEAYVSGGCPHCGSSSSGNACEPCGRPNDCGDLIDPHCVVCGATAELRPQTRLYLPLAPFADRLARFWRDTPMPPHLRALCERMLGDGMPEIAVSHPSEWGVPVTVPGFEDQRIFVWFEMAPGYLLQCDPDSARPGVGPVQFFGFDNGYFHAVLFPALFMAWDPEMPLARAFVVNEFYRLEGKKFSTSRRHAVWALEALKEGGADALRFHVLRDRPNGRQTNFSRGDLVRAREHLDTVWNDWLNRLVQALRAETGGVAPAQRPAGAGGWELLEARLTRLCGELREAYSVEGFDTRRAVDLLDEAVRCGADFGHVHRHERERPAGRDAYRAALSGELAVASALAAWAAPVVPAGAARLSEALGWDPARRVDAAALAPPPAGTVLTLPDGPVFGS</sequence>
<proteinExistence type="inferred from homology"/>
<dbReference type="AlphaFoldDB" id="A0A7W4ZL81"/>
<dbReference type="InterPro" id="IPR015413">
    <property type="entry name" value="Methionyl/Leucyl_tRNA_Synth"/>
</dbReference>
<evidence type="ECO:0000313" key="11">
    <source>
        <dbReference type="Proteomes" id="UP000572907"/>
    </source>
</evidence>
<feature type="domain" description="Methionyl/Leucyl tRNA synthetase" evidence="9">
    <location>
        <begin position="8"/>
        <end position="369"/>
    </location>
</feature>
<dbReference type="PRINTS" id="PR01041">
    <property type="entry name" value="TRNASYNTHMET"/>
</dbReference>
<evidence type="ECO:0000256" key="1">
    <source>
        <dbReference type="ARBA" id="ARBA00022598"/>
    </source>
</evidence>
<keyword evidence="1 8" id="KW-0436">Ligase</keyword>
<gene>
    <name evidence="10" type="ORF">FHS41_000968</name>
</gene>
<dbReference type="InterPro" id="IPR029038">
    <property type="entry name" value="MetRS_Zn"/>
</dbReference>
<protein>
    <recommendedName>
        <fullName evidence="6">Methionyl-tRNA synthetase</fullName>
    </recommendedName>
</protein>
<evidence type="ECO:0000259" key="9">
    <source>
        <dbReference type="Pfam" id="PF09334"/>
    </source>
</evidence>
<comment type="similarity">
    <text evidence="8">Belongs to the class-I aminoacyl-tRNA synthetase family.</text>
</comment>
<dbReference type="GO" id="GO:0005524">
    <property type="term" value="F:ATP binding"/>
    <property type="evidence" value="ECO:0007669"/>
    <property type="project" value="UniProtKB-KW"/>
</dbReference>
<keyword evidence="5 8" id="KW-0030">Aminoacyl-tRNA synthetase</keyword>
<dbReference type="PANTHER" id="PTHR45765">
    <property type="entry name" value="METHIONINE--TRNA LIGASE"/>
    <property type="match status" value="1"/>
</dbReference>
<dbReference type="GO" id="GO:0004825">
    <property type="term" value="F:methionine-tRNA ligase activity"/>
    <property type="evidence" value="ECO:0007669"/>
    <property type="project" value="UniProtKB-EC"/>
</dbReference>
<dbReference type="InterPro" id="IPR023458">
    <property type="entry name" value="Met-tRNA_ligase_1"/>
</dbReference>
<dbReference type="Gene3D" id="3.40.50.620">
    <property type="entry name" value="HUPs"/>
    <property type="match status" value="1"/>
</dbReference>
<dbReference type="PANTHER" id="PTHR45765:SF1">
    <property type="entry name" value="METHIONINE--TRNA LIGASE, CYTOPLASMIC"/>
    <property type="match status" value="1"/>
</dbReference>
<evidence type="ECO:0000256" key="7">
    <source>
        <dbReference type="ARBA" id="ARBA00047364"/>
    </source>
</evidence>
<dbReference type="Proteomes" id="UP000572907">
    <property type="component" value="Unassembled WGS sequence"/>
</dbReference>
<dbReference type="InterPro" id="IPR014729">
    <property type="entry name" value="Rossmann-like_a/b/a_fold"/>
</dbReference>
<dbReference type="InterPro" id="IPR001412">
    <property type="entry name" value="aa-tRNA-synth_I_CS"/>
</dbReference>
<evidence type="ECO:0000256" key="3">
    <source>
        <dbReference type="ARBA" id="ARBA00022840"/>
    </source>
</evidence>
<accession>A0A7W4ZL81</accession>
<keyword evidence="3 8" id="KW-0067">ATP-binding</keyword>
<dbReference type="Gene3D" id="2.20.28.20">
    <property type="entry name" value="Methionyl-tRNA synthetase, Zn-domain"/>
    <property type="match status" value="1"/>
</dbReference>
<comment type="catalytic activity">
    <reaction evidence="7">
        <text>tRNA(Met) + L-methionine + ATP = L-methionyl-tRNA(Met) + AMP + diphosphate</text>
        <dbReference type="Rhea" id="RHEA:13481"/>
        <dbReference type="Rhea" id="RHEA-COMP:9667"/>
        <dbReference type="Rhea" id="RHEA-COMP:9698"/>
        <dbReference type="ChEBI" id="CHEBI:30616"/>
        <dbReference type="ChEBI" id="CHEBI:33019"/>
        <dbReference type="ChEBI" id="CHEBI:57844"/>
        <dbReference type="ChEBI" id="CHEBI:78442"/>
        <dbReference type="ChEBI" id="CHEBI:78530"/>
        <dbReference type="ChEBI" id="CHEBI:456215"/>
        <dbReference type="EC" id="6.1.1.10"/>
    </reaction>
</comment>
<keyword evidence="2 8" id="KW-0547">Nucleotide-binding</keyword>
<dbReference type="EMBL" id="JACHXE010000001">
    <property type="protein sequence ID" value="MBB3074499.1"/>
    <property type="molecule type" value="Genomic_DNA"/>
</dbReference>
<evidence type="ECO:0000256" key="4">
    <source>
        <dbReference type="ARBA" id="ARBA00022917"/>
    </source>
</evidence>
<evidence type="ECO:0000256" key="6">
    <source>
        <dbReference type="ARBA" id="ARBA00030904"/>
    </source>
</evidence>
<dbReference type="GO" id="GO:0006431">
    <property type="term" value="P:methionyl-tRNA aminoacylation"/>
    <property type="evidence" value="ECO:0007669"/>
    <property type="project" value="InterPro"/>
</dbReference>
<dbReference type="GO" id="GO:0005829">
    <property type="term" value="C:cytosol"/>
    <property type="evidence" value="ECO:0007669"/>
    <property type="project" value="TreeGrafter"/>
</dbReference>
<organism evidence="10 11">
    <name type="scientific">Streptomyces violarus</name>
    <dbReference type="NCBI Taxonomy" id="67380"/>
    <lineage>
        <taxon>Bacteria</taxon>
        <taxon>Bacillati</taxon>
        <taxon>Actinomycetota</taxon>
        <taxon>Actinomycetes</taxon>
        <taxon>Kitasatosporales</taxon>
        <taxon>Streptomycetaceae</taxon>
        <taxon>Streptomyces</taxon>
    </lineage>
</organism>
<dbReference type="SUPFAM" id="SSF52374">
    <property type="entry name" value="Nucleotidylyl transferase"/>
    <property type="match status" value="1"/>
</dbReference>
<keyword evidence="4 8" id="KW-0648">Protein biosynthesis</keyword>
<name>A0A7W4ZL81_9ACTN</name>
<dbReference type="RefSeq" id="WP_184588027.1">
    <property type="nucleotide sequence ID" value="NZ_BMUP01000001.1"/>
</dbReference>
<dbReference type="Pfam" id="PF09334">
    <property type="entry name" value="tRNA-synt_1g"/>
    <property type="match status" value="1"/>
</dbReference>
<dbReference type="PROSITE" id="PS00178">
    <property type="entry name" value="AA_TRNA_LIGASE_I"/>
    <property type="match status" value="1"/>
</dbReference>
<reference evidence="10 11" key="1">
    <citation type="submission" date="2020-08" db="EMBL/GenBank/DDBJ databases">
        <title>Genomic Encyclopedia of Type Strains, Phase III (KMG-III): the genomes of soil and plant-associated and newly described type strains.</title>
        <authorList>
            <person name="Whitman W."/>
        </authorList>
    </citation>
    <scope>NUCLEOTIDE SEQUENCE [LARGE SCALE GENOMIC DNA]</scope>
    <source>
        <strain evidence="10 11">CECT 3237</strain>
    </source>
</reference>
<evidence type="ECO:0000313" key="10">
    <source>
        <dbReference type="EMBL" id="MBB3074499.1"/>
    </source>
</evidence>